<comment type="caution">
    <text evidence="2">The sequence shown here is derived from an EMBL/GenBank/DDBJ whole genome shotgun (WGS) entry which is preliminary data.</text>
</comment>
<dbReference type="EMBL" id="JANPWE010000002">
    <property type="protein sequence ID" value="MCR6545273.1"/>
    <property type="molecule type" value="Genomic_DNA"/>
</dbReference>
<name>A0ABT1Y3X8_9FIRM</name>
<evidence type="ECO:0000256" key="1">
    <source>
        <dbReference type="SAM" id="Phobius"/>
    </source>
</evidence>
<gene>
    <name evidence="2" type="ORF">NVS47_07050</name>
</gene>
<dbReference type="Proteomes" id="UP001524944">
    <property type="component" value="Unassembled WGS sequence"/>
</dbReference>
<protein>
    <submittedName>
        <fullName evidence="2">Uncharacterized protein</fullName>
    </submittedName>
</protein>
<proteinExistence type="predicted"/>
<evidence type="ECO:0000313" key="3">
    <source>
        <dbReference type="Proteomes" id="UP001524944"/>
    </source>
</evidence>
<sequence>MTINISELLWALINIFLIAFIGLLIYNIYKNSKKRDENQRLQNEIIIKQLDEVIEANKQIIQILSDRKNNSAS</sequence>
<feature type="transmembrane region" description="Helical" evidence="1">
    <location>
        <begin position="12"/>
        <end position="29"/>
    </location>
</feature>
<evidence type="ECO:0000313" key="2">
    <source>
        <dbReference type="EMBL" id="MCR6545273.1"/>
    </source>
</evidence>
<accession>A0ABT1Y3X8</accession>
<keyword evidence="3" id="KW-1185">Reference proteome</keyword>
<keyword evidence="1" id="KW-0472">Membrane</keyword>
<reference evidence="2 3" key="1">
    <citation type="submission" date="2022-08" db="EMBL/GenBank/DDBJ databases">
        <title>Proteogenomics of the novel Dehalobacterium formicoaceticum strain EZ94 highlights a key role of methyltransferases during anaerobic dichloromethane degradation.</title>
        <authorList>
            <person name="Wasmund K."/>
        </authorList>
    </citation>
    <scope>NUCLEOTIDE SEQUENCE [LARGE SCALE GENOMIC DNA]</scope>
    <source>
        <strain evidence="2 3">EZ94</strain>
    </source>
</reference>
<keyword evidence="1" id="KW-0812">Transmembrane</keyword>
<dbReference type="RefSeq" id="WP_089608929.1">
    <property type="nucleotide sequence ID" value="NZ_CP022121.1"/>
</dbReference>
<keyword evidence="1" id="KW-1133">Transmembrane helix</keyword>
<organism evidence="2 3">
    <name type="scientific">Dehalobacterium formicoaceticum</name>
    <dbReference type="NCBI Taxonomy" id="51515"/>
    <lineage>
        <taxon>Bacteria</taxon>
        <taxon>Bacillati</taxon>
        <taxon>Bacillota</taxon>
        <taxon>Clostridia</taxon>
        <taxon>Eubacteriales</taxon>
        <taxon>Peptococcaceae</taxon>
        <taxon>Dehalobacterium</taxon>
    </lineage>
</organism>